<dbReference type="EMBL" id="SRLO01005420">
    <property type="protein sequence ID" value="TNN29629.1"/>
    <property type="molecule type" value="Genomic_DNA"/>
</dbReference>
<evidence type="ECO:0000256" key="1">
    <source>
        <dbReference type="SAM" id="MobiDB-lite"/>
    </source>
</evidence>
<evidence type="ECO:0000313" key="3">
    <source>
        <dbReference type="Proteomes" id="UP000314294"/>
    </source>
</evidence>
<feature type="region of interest" description="Disordered" evidence="1">
    <location>
        <begin position="30"/>
        <end position="54"/>
    </location>
</feature>
<comment type="caution">
    <text evidence="2">The sequence shown here is derived from an EMBL/GenBank/DDBJ whole genome shotgun (WGS) entry which is preliminary data.</text>
</comment>
<dbReference type="Proteomes" id="UP000314294">
    <property type="component" value="Unassembled WGS sequence"/>
</dbReference>
<evidence type="ECO:0000313" key="2">
    <source>
        <dbReference type="EMBL" id="TNN29629.1"/>
    </source>
</evidence>
<proteinExistence type="predicted"/>
<feature type="compositionally biased region" description="Pro residues" evidence="1">
    <location>
        <begin position="40"/>
        <end position="53"/>
    </location>
</feature>
<accession>A0A4Z2ELF6</accession>
<gene>
    <name evidence="2" type="ORF">EYF80_060222</name>
</gene>
<feature type="compositionally biased region" description="Low complexity" evidence="1">
    <location>
        <begin position="30"/>
        <end position="39"/>
    </location>
</feature>
<organism evidence="2 3">
    <name type="scientific">Liparis tanakae</name>
    <name type="common">Tanaka's snailfish</name>
    <dbReference type="NCBI Taxonomy" id="230148"/>
    <lineage>
        <taxon>Eukaryota</taxon>
        <taxon>Metazoa</taxon>
        <taxon>Chordata</taxon>
        <taxon>Craniata</taxon>
        <taxon>Vertebrata</taxon>
        <taxon>Euteleostomi</taxon>
        <taxon>Actinopterygii</taxon>
        <taxon>Neopterygii</taxon>
        <taxon>Teleostei</taxon>
        <taxon>Neoteleostei</taxon>
        <taxon>Acanthomorphata</taxon>
        <taxon>Eupercaria</taxon>
        <taxon>Perciformes</taxon>
        <taxon>Cottioidei</taxon>
        <taxon>Cottales</taxon>
        <taxon>Liparidae</taxon>
        <taxon>Liparis</taxon>
    </lineage>
</organism>
<dbReference type="AlphaFoldDB" id="A0A4Z2ELF6"/>
<keyword evidence="3" id="KW-1185">Reference proteome</keyword>
<name>A0A4Z2ELF6_9TELE</name>
<protein>
    <submittedName>
        <fullName evidence="2">Uncharacterized protein</fullName>
    </submittedName>
</protein>
<reference evidence="2 3" key="1">
    <citation type="submission" date="2019-03" db="EMBL/GenBank/DDBJ databases">
        <title>First draft genome of Liparis tanakae, snailfish: a comprehensive survey of snailfish specific genes.</title>
        <authorList>
            <person name="Kim W."/>
            <person name="Song I."/>
            <person name="Jeong J.-H."/>
            <person name="Kim D."/>
            <person name="Kim S."/>
            <person name="Ryu S."/>
            <person name="Song J.Y."/>
            <person name="Lee S.K."/>
        </authorList>
    </citation>
    <scope>NUCLEOTIDE SEQUENCE [LARGE SCALE GENOMIC DNA]</scope>
    <source>
        <tissue evidence="2">Muscle</tissue>
    </source>
</reference>
<sequence>MKEDSKPPHWIAPHASAFESGAAAFNFVPPSSSSTSLTLLPPPSSAQAPPPLSPEAVLRPFITVAMATPQPFDSGPRHSSPTTHLLSLTPSVLGFLPSFLFNPPLPLLPNSLLLLSKHGFRTKITKSQRQVGHMMMGRPPEAFLFPQPLLKWREQS</sequence>